<dbReference type="RefSeq" id="WP_344380677.1">
    <property type="nucleotide sequence ID" value="NZ_BAAASQ010000052.1"/>
</dbReference>
<evidence type="ECO:0000313" key="1">
    <source>
        <dbReference type="EMBL" id="MFC4961089.1"/>
    </source>
</evidence>
<sequence>MPAPRDHSPFLPADFDEPCEDCEAPAGSYCRSTCHSGYTADDARADTRRRETPA</sequence>
<accession>A0ABV9UXW0</accession>
<organism evidence="1 2">
    <name type="scientific">Streptomyces mauvecolor</name>
    <dbReference type="NCBI Taxonomy" id="58345"/>
    <lineage>
        <taxon>Bacteria</taxon>
        <taxon>Bacillati</taxon>
        <taxon>Actinomycetota</taxon>
        <taxon>Actinomycetes</taxon>
        <taxon>Kitasatosporales</taxon>
        <taxon>Streptomycetaceae</taxon>
        <taxon>Streptomyces</taxon>
    </lineage>
</organism>
<dbReference type="Proteomes" id="UP001595834">
    <property type="component" value="Unassembled WGS sequence"/>
</dbReference>
<reference evidence="2" key="1">
    <citation type="journal article" date="2019" name="Int. J. Syst. Evol. Microbiol.">
        <title>The Global Catalogue of Microorganisms (GCM) 10K type strain sequencing project: providing services to taxonomists for standard genome sequencing and annotation.</title>
        <authorList>
            <consortium name="The Broad Institute Genomics Platform"/>
            <consortium name="The Broad Institute Genome Sequencing Center for Infectious Disease"/>
            <person name="Wu L."/>
            <person name="Ma J."/>
        </authorList>
    </citation>
    <scope>NUCLEOTIDE SEQUENCE [LARGE SCALE GENOMIC DNA]</scope>
    <source>
        <strain evidence="2">CCM 7224</strain>
    </source>
</reference>
<proteinExistence type="predicted"/>
<keyword evidence="2" id="KW-1185">Reference proteome</keyword>
<comment type="caution">
    <text evidence="1">The sequence shown here is derived from an EMBL/GenBank/DDBJ whole genome shotgun (WGS) entry which is preliminary data.</text>
</comment>
<evidence type="ECO:0000313" key="2">
    <source>
        <dbReference type="Proteomes" id="UP001595834"/>
    </source>
</evidence>
<protein>
    <submittedName>
        <fullName evidence="1">Uncharacterized protein</fullName>
    </submittedName>
</protein>
<name>A0ABV9UXW0_9ACTN</name>
<dbReference type="EMBL" id="JBHSIZ010000042">
    <property type="protein sequence ID" value="MFC4961089.1"/>
    <property type="molecule type" value="Genomic_DNA"/>
</dbReference>
<gene>
    <name evidence="1" type="ORF">ACFPFX_32845</name>
</gene>